<name>A0A6M6DQF0_CERKI</name>
<dbReference type="EMBL" id="MT072666">
    <property type="protein sequence ID" value="QJX74394.1"/>
    <property type="molecule type" value="mRNA"/>
</dbReference>
<organism evidence="2">
    <name type="scientific">Ceracris kiangsu</name>
    <name type="common">Yellow-spined bamboo locust</name>
    <name type="synonym">Rammeacris kiangsu</name>
    <dbReference type="NCBI Taxonomy" id="227354"/>
    <lineage>
        <taxon>Eukaryota</taxon>
        <taxon>Metazoa</taxon>
        <taxon>Ecdysozoa</taxon>
        <taxon>Arthropoda</taxon>
        <taxon>Hexapoda</taxon>
        <taxon>Insecta</taxon>
        <taxon>Pterygota</taxon>
        <taxon>Neoptera</taxon>
        <taxon>Polyneoptera</taxon>
        <taxon>Orthoptera</taxon>
        <taxon>Caelifera</taxon>
        <taxon>Acrididea</taxon>
        <taxon>Acridomorpha</taxon>
        <taxon>Acridoidea</taxon>
        <taxon>Acrididae</taxon>
        <taxon>Gomphocerinae</taxon>
        <taxon>Ceracris</taxon>
    </lineage>
</organism>
<dbReference type="AlphaFoldDB" id="A0A6M6DQF0"/>
<evidence type="ECO:0000256" key="1">
    <source>
        <dbReference type="SAM" id="SignalP"/>
    </source>
</evidence>
<dbReference type="InterPro" id="IPR005055">
    <property type="entry name" value="A10/PebIII"/>
</dbReference>
<dbReference type="SUPFAM" id="SSF100910">
    <property type="entry name" value="Chemosensory protein Csp2"/>
    <property type="match status" value="1"/>
</dbReference>
<proteinExistence type="evidence at transcript level"/>
<dbReference type="PANTHER" id="PTHR11257:SF12">
    <property type="entry name" value="EJACULATORY BULB-SPECIFIC PROTEIN 3-RELATED"/>
    <property type="match status" value="1"/>
</dbReference>
<feature type="chain" id="PRO_5026876121" evidence="1">
    <location>
        <begin position="27"/>
        <end position="146"/>
    </location>
</feature>
<dbReference type="Gene3D" id="1.10.2080.10">
    <property type="entry name" value="Insect odorant-binding protein A10/Ejaculatory bulb-specific protein 3"/>
    <property type="match status" value="1"/>
</dbReference>
<protein>
    <submittedName>
        <fullName evidence="2">Chemosensory protein 6</fullName>
    </submittedName>
</protein>
<reference evidence="2" key="1">
    <citation type="submission" date="2020-01" db="EMBL/GenBank/DDBJ databases">
        <title>Identification and Expression Profiles Analysis of Chemosensory Genes from the Antennal Transcriptome of Ceracris kiangsu Tsai (Orthoptera: Acrididae).</title>
        <authorList>
            <person name="Li R."/>
            <person name="Jiang G.-f."/>
        </authorList>
    </citation>
    <scope>NUCLEOTIDE SEQUENCE</scope>
</reference>
<accession>A0A6M6DQF0</accession>
<feature type="signal peptide" evidence="1">
    <location>
        <begin position="1"/>
        <end position="26"/>
    </location>
</feature>
<keyword evidence="1" id="KW-0732">Signal</keyword>
<evidence type="ECO:0000313" key="2">
    <source>
        <dbReference type="EMBL" id="QJX74394.1"/>
    </source>
</evidence>
<dbReference type="PANTHER" id="PTHR11257">
    <property type="entry name" value="CHEMOSENSORY PROTEIN-RELATED"/>
    <property type="match status" value="1"/>
</dbReference>
<dbReference type="InterPro" id="IPR036682">
    <property type="entry name" value="OS_D_A10/PebIII_sf"/>
</dbReference>
<sequence>MLLCQHSAAVVAVFAAAACMVAVTSAAPPKCASIAANDKKYTTRYDSIDIDSILKSDRLLRSYMDCLMDRGPCTQEGCLLKAAIPDALQTECSKCSDVQKKQAGRVLAWILENKRNYWDELIAKYDPEGNFRKKYGYDEDDDEDKK</sequence>
<dbReference type="Pfam" id="PF03392">
    <property type="entry name" value="OS-D"/>
    <property type="match status" value="1"/>
</dbReference>